<dbReference type="GO" id="GO:0008237">
    <property type="term" value="F:metallopeptidase activity"/>
    <property type="evidence" value="ECO:0007669"/>
    <property type="project" value="UniProtKB-KW"/>
</dbReference>
<dbReference type="EC" id="3.4.11.-" evidence="10"/>
<dbReference type="SUPFAM" id="SSF101821">
    <property type="entry name" value="Aminopeptidase/glucanase lid domain"/>
    <property type="match status" value="1"/>
</dbReference>
<evidence type="ECO:0000256" key="4">
    <source>
        <dbReference type="ARBA" id="ARBA00022670"/>
    </source>
</evidence>
<accession>A0A7C3I379</accession>
<dbReference type="PRINTS" id="PR00932">
    <property type="entry name" value="AMINO1PTASE"/>
</dbReference>
<dbReference type="Pfam" id="PF02127">
    <property type="entry name" value="Peptidase_M18"/>
    <property type="match status" value="1"/>
</dbReference>
<keyword evidence="5 9" id="KW-0479">Metal-binding</keyword>
<evidence type="ECO:0000256" key="8">
    <source>
        <dbReference type="ARBA" id="ARBA00023049"/>
    </source>
</evidence>
<dbReference type="NCBIfam" id="NF002759">
    <property type="entry name" value="PRK02813.1"/>
    <property type="match status" value="1"/>
</dbReference>
<dbReference type="GO" id="GO:0004177">
    <property type="term" value="F:aminopeptidase activity"/>
    <property type="evidence" value="ECO:0007669"/>
    <property type="project" value="UniProtKB-KW"/>
</dbReference>
<dbReference type="Gene3D" id="3.40.630.10">
    <property type="entry name" value="Zn peptidases"/>
    <property type="match status" value="1"/>
</dbReference>
<dbReference type="CDD" id="cd05658">
    <property type="entry name" value="M18_DAP"/>
    <property type="match status" value="1"/>
</dbReference>
<keyword evidence="4 9" id="KW-0645">Protease</keyword>
<dbReference type="GO" id="GO:0008270">
    <property type="term" value="F:zinc ion binding"/>
    <property type="evidence" value="ECO:0007669"/>
    <property type="project" value="InterPro"/>
</dbReference>
<evidence type="ECO:0000256" key="7">
    <source>
        <dbReference type="ARBA" id="ARBA00022833"/>
    </source>
</evidence>
<comment type="caution">
    <text evidence="11">The sequence shown here is derived from an EMBL/GenBank/DDBJ whole genome shotgun (WGS) entry which is preliminary data.</text>
</comment>
<comment type="cofactor">
    <cofactor evidence="1 10">
        <name>Zn(2+)</name>
        <dbReference type="ChEBI" id="CHEBI:29105"/>
    </cofactor>
</comment>
<dbReference type="EMBL" id="DSVL01000454">
    <property type="protein sequence ID" value="HFH30740.1"/>
    <property type="molecule type" value="Genomic_DNA"/>
</dbReference>
<organism evidence="11">
    <name type="scientific">Gracilinema caldarium</name>
    <dbReference type="NCBI Taxonomy" id="215591"/>
    <lineage>
        <taxon>Bacteria</taxon>
        <taxon>Pseudomonadati</taxon>
        <taxon>Spirochaetota</taxon>
        <taxon>Spirochaetia</taxon>
        <taxon>Spirochaetales</taxon>
        <taxon>Breznakiellaceae</taxon>
        <taxon>Gracilinema</taxon>
    </lineage>
</organism>
<dbReference type="PANTHER" id="PTHR28570">
    <property type="entry name" value="ASPARTYL AMINOPEPTIDASE"/>
    <property type="match status" value="1"/>
</dbReference>
<dbReference type="SUPFAM" id="SSF53187">
    <property type="entry name" value="Zn-dependent exopeptidases"/>
    <property type="match status" value="1"/>
</dbReference>
<evidence type="ECO:0000256" key="6">
    <source>
        <dbReference type="ARBA" id="ARBA00022801"/>
    </source>
</evidence>
<dbReference type="GO" id="GO:0005737">
    <property type="term" value="C:cytoplasm"/>
    <property type="evidence" value="ECO:0007669"/>
    <property type="project" value="UniProtKB-ARBA"/>
</dbReference>
<comment type="similarity">
    <text evidence="2 9">Belongs to the peptidase M18 family.</text>
</comment>
<evidence type="ECO:0000256" key="3">
    <source>
        <dbReference type="ARBA" id="ARBA00022438"/>
    </source>
</evidence>
<evidence type="ECO:0000256" key="1">
    <source>
        <dbReference type="ARBA" id="ARBA00001947"/>
    </source>
</evidence>
<dbReference type="InterPro" id="IPR023358">
    <property type="entry name" value="Peptidase_M18_dom2"/>
</dbReference>
<dbReference type="PANTHER" id="PTHR28570:SF3">
    <property type="entry name" value="ASPARTYL AMINOPEPTIDASE"/>
    <property type="match status" value="1"/>
</dbReference>
<keyword evidence="8 9" id="KW-0482">Metalloprotease</keyword>
<dbReference type="Gene3D" id="2.30.250.10">
    <property type="entry name" value="Aminopeptidase i, Domain 2"/>
    <property type="match status" value="1"/>
</dbReference>
<keyword evidence="6 9" id="KW-0378">Hydrolase</keyword>
<evidence type="ECO:0000313" key="11">
    <source>
        <dbReference type="EMBL" id="HFH30740.1"/>
    </source>
</evidence>
<name>A0A7C3I379_9SPIR</name>
<sequence length="432" mass="46795">MNKILAEKLGAFLINSPTAFHAVETIAKTLKAQGAIQLDERSRWRLEPGKSYFVTRSGSSLIAFRPGRQKPAETGFMLQGAHTDSPALKARLEKILTGKGMERAPVEIYGGPIISTWLDRPLSLAGRVIVKNDTGQAECRLVHTKAPVGLIPNLAIHLNRDINKGFEYNAQTHLPVLVSASGKTETATVSGLHRLLAEQFQIGTDSILGADLYFVDAQGPAILGSTSELINGYRLDDLLGCHAILEAFNSAETAEHTQVACFLDHEEVGSRSIQGADSSFLRDILGRISTILDESTEDFYRALAASFCISVDVAQAYHSSYPEKFDEDYAPMLNGGPALKVNANLRYATDGAAEAQFRLICEAAGVPCQKFMSRADMAPGTTIGPLSSSITGIKTVDIGAPLLSMHSIRETAGLLDHEYMIRLLQKAYEAPY</sequence>
<dbReference type="AlphaFoldDB" id="A0A7C3I379"/>
<protein>
    <recommendedName>
        <fullName evidence="10">M18 family aminopeptidase</fullName>
        <ecNumber evidence="10">3.4.11.-</ecNumber>
    </recommendedName>
</protein>
<evidence type="ECO:0000256" key="10">
    <source>
        <dbReference type="RuleBase" id="RU004387"/>
    </source>
</evidence>
<evidence type="ECO:0000256" key="9">
    <source>
        <dbReference type="RuleBase" id="RU004386"/>
    </source>
</evidence>
<reference evidence="11" key="1">
    <citation type="journal article" date="2020" name="mSystems">
        <title>Genome- and Community-Level Interaction Insights into Carbon Utilization and Element Cycling Functions of Hydrothermarchaeota in Hydrothermal Sediment.</title>
        <authorList>
            <person name="Zhou Z."/>
            <person name="Liu Y."/>
            <person name="Xu W."/>
            <person name="Pan J."/>
            <person name="Luo Z.H."/>
            <person name="Li M."/>
        </authorList>
    </citation>
    <scope>NUCLEOTIDE SEQUENCE [LARGE SCALE GENOMIC DNA]</scope>
    <source>
        <strain evidence="11">SpSt-503</strain>
    </source>
</reference>
<evidence type="ECO:0000256" key="5">
    <source>
        <dbReference type="ARBA" id="ARBA00022723"/>
    </source>
</evidence>
<dbReference type="GO" id="GO:0006508">
    <property type="term" value="P:proteolysis"/>
    <property type="evidence" value="ECO:0007669"/>
    <property type="project" value="UniProtKB-KW"/>
</dbReference>
<keyword evidence="3 9" id="KW-0031">Aminopeptidase</keyword>
<evidence type="ECO:0000256" key="2">
    <source>
        <dbReference type="ARBA" id="ARBA00008290"/>
    </source>
</evidence>
<gene>
    <name evidence="11" type="ORF">ENS59_14730</name>
</gene>
<keyword evidence="7 9" id="KW-0862">Zinc</keyword>
<dbReference type="InterPro" id="IPR001948">
    <property type="entry name" value="Peptidase_M18"/>
</dbReference>
<proteinExistence type="inferred from homology"/>